<sequence>MGRISTVKSHPAREEIERGILEGVPIATLARKWTLSESSLQRHKSISMSDVLGKVPSDEADIPDVLARLLALANSTRQAREVADRTGTPASRATAQKNELSVLSMLSSRLGVTNLEELDWAKATRDISLGLRDFLLMNPSAFDSLSRALLSRSDDLRDLVDQLEAQLKKDDR</sequence>
<evidence type="ECO:0000313" key="2">
    <source>
        <dbReference type="Proteomes" id="UP000543579"/>
    </source>
</evidence>
<dbReference type="Proteomes" id="UP000543579">
    <property type="component" value="Unassembled WGS sequence"/>
</dbReference>
<dbReference type="AlphaFoldDB" id="A0A7W5CJ61"/>
<accession>A0A7W5CJ61</accession>
<organism evidence="1 2">
    <name type="scientific">Microbacterium proteolyticum</name>
    <dbReference type="NCBI Taxonomy" id="1572644"/>
    <lineage>
        <taxon>Bacteria</taxon>
        <taxon>Bacillati</taxon>
        <taxon>Actinomycetota</taxon>
        <taxon>Actinomycetes</taxon>
        <taxon>Micrococcales</taxon>
        <taxon>Microbacteriaceae</taxon>
        <taxon>Microbacterium</taxon>
    </lineage>
</organism>
<reference evidence="1 2" key="1">
    <citation type="submission" date="2020-08" db="EMBL/GenBank/DDBJ databases">
        <title>Genomic Encyclopedia of Type Strains, Phase III (KMG-III): the genomes of soil and plant-associated and newly described type strains.</title>
        <authorList>
            <person name="Whitman W."/>
        </authorList>
    </citation>
    <scope>NUCLEOTIDE SEQUENCE [LARGE SCALE GENOMIC DNA]</scope>
    <source>
        <strain evidence="1 2">CECT 8356</strain>
    </source>
</reference>
<name>A0A7W5CJ61_9MICO</name>
<evidence type="ECO:0000313" key="1">
    <source>
        <dbReference type="EMBL" id="MBB3158656.1"/>
    </source>
</evidence>
<comment type="caution">
    <text evidence="1">The sequence shown here is derived from an EMBL/GenBank/DDBJ whole genome shotgun (WGS) entry which is preliminary data.</text>
</comment>
<dbReference type="RefSeq" id="WP_183420055.1">
    <property type="nucleotide sequence ID" value="NZ_JACHXY010000002.1"/>
</dbReference>
<dbReference type="EMBL" id="JACHXY010000002">
    <property type="protein sequence ID" value="MBB3158656.1"/>
    <property type="molecule type" value="Genomic_DNA"/>
</dbReference>
<gene>
    <name evidence="1" type="ORF">FHS07_002352</name>
</gene>
<proteinExistence type="predicted"/>
<protein>
    <submittedName>
        <fullName evidence="1">Uncharacterized protein</fullName>
    </submittedName>
</protein>